<dbReference type="AlphaFoldDB" id="A0A9P1G4B9"/>
<accession>A0A9P1G4B9</accession>
<keyword evidence="5" id="KW-1185">Reference proteome</keyword>
<keyword evidence="1" id="KW-0472">Membrane</keyword>
<evidence type="ECO:0000313" key="5">
    <source>
        <dbReference type="Proteomes" id="UP001152797"/>
    </source>
</evidence>
<proteinExistence type="predicted"/>
<feature type="chain" id="PRO_5043272453" evidence="2">
    <location>
        <begin position="22"/>
        <end position="274"/>
    </location>
</feature>
<feature type="transmembrane region" description="Helical" evidence="1">
    <location>
        <begin position="236"/>
        <end position="258"/>
    </location>
</feature>
<dbReference type="OrthoDB" id="423009at2759"/>
<evidence type="ECO:0000256" key="1">
    <source>
        <dbReference type="SAM" id="Phobius"/>
    </source>
</evidence>
<evidence type="ECO:0000313" key="4">
    <source>
        <dbReference type="EMBL" id="CAL4786855.1"/>
    </source>
</evidence>
<evidence type="ECO:0000313" key="3">
    <source>
        <dbReference type="EMBL" id="CAI3999543.1"/>
    </source>
</evidence>
<reference evidence="3" key="1">
    <citation type="submission" date="2022-10" db="EMBL/GenBank/DDBJ databases">
        <authorList>
            <person name="Chen Y."/>
            <person name="Dougan E. K."/>
            <person name="Chan C."/>
            <person name="Rhodes N."/>
            <person name="Thang M."/>
        </authorList>
    </citation>
    <scope>NUCLEOTIDE SEQUENCE</scope>
</reference>
<comment type="caution">
    <text evidence="3">The sequence shown here is derived from an EMBL/GenBank/DDBJ whole genome shotgun (WGS) entry which is preliminary data.</text>
</comment>
<protein>
    <submittedName>
        <fullName evidence="3">Uncharacterized protein</fullName>
    </submittedName>
</protein>
<sequence length="274" mass="30062">MGLGHCWLVLVLQGVVKIAVAVSQCPLVPIMPDSFDFRREMTTFWATETVWTGTTGTGTGSGQTFFSKIEQRPSFIGKGRALLFMPGLDVVGSSSHSICLPWNYCNFEVFDCHGNVVYRGEVTTMTSVADPASQVTALKLTDKDGNYLGRTTELPSLLPRLGGINAKSQSQLTLLDTGDAVVMDLTKDPNQIWVTHWTGQLDAPGMSGFDGVHSVPLADPLLITFLISNQFRNKGLFSPLTDFLFTALFAGLLVYFFWKWRSGACSKDISCRAW</sequence>
<dbReference type="Proteomes" id="UP001152797">
    <property type="component" value="Unassembled WGS sequence"/>
</dbReference>
<dbReference type="EMBL" id="CAMXCT030002646">
    <property type="protein sequence ID" value="CAL4786855.1"/>
    <property type="molecule type" value="Genomic_DNA"/>
</dbReference>
<feature type="signal peptide" evidence="2">
    <location>
        <begin position="1"/>
        <end position="21"/>
    </location>
</feature>
<keyword evidence="1" id="KW-1133">Transmembrane helix</keyword>
<keyword evidence="1" id="KW-0812">Transmembrane</keyword>
<keyword evidence="2" id="KW-0732">Signal</keyword>
<evidence type="ECO:0000256" key="2">
    <source>
        <dbReference type="SAM" id="SignalP"/>
    </source>
</evidence>
<reference evidence="4 5" key="2">
    <citation type="submission" date="2024-05" db="EMBL/GenBank/DDBJ databases">
        <authorList>
            <person name="Chen Y."/>
            <person name="Shah S."/>
            <person name="Dougan E. K."/>
            <person name="Thang M."/>
            <person name="Chan C."/>
        </authorList>
    </citation>
    <scope>NUCLEOTIDE SEQUENCE [LARGE SCALE GENOMIC DNA]</scope>
</reference>
<organism evidence="3">
    <name type="scientific">Cladocopium goreaui</name>
    <dbReference type="NCBI Taxonomy" id="2562237"/>
    <lineage>
        <taxon>Eukaryota</taxon>
        <taxon>Sar</taxon>
        <taxon>Alveolata</taxon>
        <taxon>Dinophyceae</taxon>
        <taxon>Suessiales</taxon>
        <taxon>Symbiodiniaceae</taxon>
        <taxon>Cladocopium</taxon>
    </lineage>
</organism>
<name>A0A9P1G4B9_9DINO</name>
<dbReference type="EMBL" id="CAMXCT010002646">
    <property type="protein sequence ID" value="CAI3999543.1"/>
    <property type="molecule type" value="Genomic_DNA"/>
</dbReference>
<dbReference type="EMBL" id="CAMXCT020002646">
    <property type="protein sequence ID" value="CAL1152918.1"/>
    <property type="molecule type" value="Genomic_DNA"/>
</dbReference>
<gene>
    <name evidence="3" type="ORF">C1SCF055_LOCUS25732</name>
</gene>